<organism evidence="2 3">
    <name type="scientific">Symmachiella dynata</name>
    <dbReference type="NCBI Taxonomy" id="2527995"/>
    <lineage>
        <taxon>Bacteria</taxon>
        <taxon>Pseudomonadati</taxon>
        <taxon>Planctomycetota</taxon>
        <taxon>Planctomycetia</taxon>
        <taxon>Planctomycetales</taxon>
        <taxon>Planctomycetaceae</taxon>
        <taxon>Symmachiella</taxon>
    </lineage>
</organism>
<dbReference type="RefSeq" id="WP_145375212.1">
    <property type="nucleotide sequence ID" value="NZ_CP036276.1"/>
</dbReference>
<feature type="signal peptide" evidence="1">
    <location>
        <begin position="1"/>
        <end position="19"/>
    </location>
</feature>
<protein>
    <recommendedName>
        <fullName evidence="4">Lipoprotein</fullName>
    </recommendedName>
</protein>
<sequence precursor="true">MLRITLGGLLLCLAGCASGDQEQTSLTAQFEETVSKSLPMLACLHRLLDTPVAADSAIPQTLPDSVEIPTPEDLAQDGRRYTLHIDRKSQLAWISINGGIGDHLHDTAGPWPLSNPHVENLIALLEESAAE</sequence>
<reference evidence="2 3" key="1">
    <citation type="submission" date="2019-02" db="EMBL/GenBank/DDBJ databases">
        <title>Deep-cultivation of Planctomycetes and their phenomic and genomic characterization uncovers novel biology.</title>
        <authorList>
            <person name="Wiegand S."/>
            <person name="Jogler M."/>
            <person name="Boedeker C."/>
            <person name="Pinto D."/>
            <person name="Vollmers J."/>
            <person name="Rivas-Marin E."/>
            <person name="Kohn T."/>
            <person name="Peeters S.H."/>
            <person name="Heuer A."/>
            <person name="Rast P."/>
            <person name="Oberbeckmann S."/>
            <person name="Bunk B."/>
            <person name="Jeske O."/>
            <person name="Meyerdierks A."/>
            <person name="Storesund J.E."/>
            <person name="Kallscheuer N."/>
            <person name="Luecker S."/>
            <person name="Lage O.M."/>
            <person name="Pohl T."/>
            <person name="Merkel B.J."/>
            <person name="Hornburger P."/>
            <person name="Mueller R.-W."/>
            <person name="Bruemmer F."/>
            <person name="Labrenz M."/>
            <person name="Spormann A.M."/>
            <person name="Op den Camp H."/>
            <person name="Overmann J."/>
            <person name="Amann R."/>
            <person name="Jetten M.S.M."/>
            <person name="Mascher T."/>
            <person name="Medema M.H."/>
            <person name="Devos D.P."/>
            <person name="Kaster A.-K."/>
            <person name="Ovreas L."/>
            <person name="Rohde M."/>
            <person name="Galperin M.Y."/>
            <person name="Jogler C."/>
        </authorList>
    </citation>
    <scope>NUCLEOTIDE SEQUENCE [LARGE SCALE GENOMIC DNA]</scope>
    <source>
        <strain evidence="2 3">Mal52</strain>
    </source>
</reference>
<keyword evidence="3" id="KW-1185">Reference proteome</keyword>
<dbReference type="KEGG" id="sdyn:Mal52_16050"/>
<evidence type="ECO:0000313" key="3">
    <source>
        <dbReference type="Proteomes" id="UP000319383"/>
    </source>
</evidence>
<accession>A0A517ZL28</accession>
<evidence type="ECO:0008006" key="4">
    <source>
        <dbReference type="Google" id="ProtNLM"/>
    </source>
</evidence>
<keyword evidence="1" id="KW-0732">Signal</keyword>
<dbReference type="AlphaFoldDB" id="A0A517ZL28"/>
<name>A0A517ZL28_9PLAN</name>
<feature type="chain" id="PRO_5021757896" description="Lipoprotein" evidence="1">
    <location>
        <begin position="20"/>
        <end position="131"/>
    </location>
</feature>
<evidence type="ECO:0000313" key="2">
    <source>
        <dbReference type="EMBL" id="QDU43133.1"/>
    </source>
</evidence>
<dbReference type="EMBL" id="CP036276">
    <property type="protein sequence ID" value="QDU43133.1"/>
    <property type="molecule type" value="Genomic_DNA"/>
</dbReference>
<proteinExistence type="predicted"/>
<dbReference type="Proteomes" id="UP000319383">
    <property type="component" value="Chromosome"/>
</dbReference>
<evidence type="ECO:0000256" key="1">
    <source>
        <dbReference type="SAM" id="SignalP"/>
    </source>
</evidence>
<gene>
    <name evidence="2" type="ORF">Mal52_16050</name>
</gene>